<evidence type="ECO:0000256" key="2">
    <source>
        <dbReference type="ARBA" id="ARBA00022857"/>
    </source>
</evidence>
<dbReference type="PANTHER" id="PTHR21708">
    <property type="entry name" value="PROBABLE 2-DEHYDROPANTOATE 2-REDUCTASE"/>
    <property type="match status" value="1"/>
</dbReference>
<comment type="pathway">
    <text evidence="4">Cofactor biosynthesis; (R)-pantothenate biosynthesis; (R)-pantoate from 3-methyl-2-oxobutanoate: step 2/2.</text>
</comment>
<dbReference type="InterPro" id="IPR013752">
    <property type="entry name" value="KPA_reductase"/>
</dbReference>
<dbReference type="InterPro" id="IPR008927">
    <property type="entry name" value="6-PGluconate_DH-like_C_sf"/>
</dbReference>
<organism evidence="7 8">
    <name type="scientific">Alicyclobacillus macrosporangiidus</name>
    <dbReference type="NCBI Taxonomy" id="392015"/>
    <lineage>
        <taxon>Bacteria</taxon>
        <taxon>Bacillati</taxon>
        <taxon>Bacillota</taxon>
        <taxon>Bacilli</taxon>
        <taxon>Bacillales</taxon>
        <taxon>Alicyclobacillaceae</taxon>
        <taxon>Alicyclobacillus</taxon>
    </lineage>
</organism>
<comment type="catalytic activity">
    <reaction evidence="4">
        <text>(R)-pantoate + NADP(+) = 2-dehydropantoate + NADPH + H(+)</text>
        <dbReference type="Rhea" id="RHEA:16233"/>
        <dbReference type="ChEBI" id="CHEBI:11561"/>
        <dbReference type="ChEBI" id="CHEBI:15378"/>
        <dbReference type="ChEBI" id="CHEBI:15980"/>
        <dbReference type="ChEBI" id="CHEBI:57783"/>
        <dbReference type="ChEBI" id="CHEBI:58349"/>
        <dbReference type="EC" id="1.1.1.169"/>
    </reaction>
</comment>
<dbReference type="SUPFAM" id="SSF51735">
    <property type="entry name" value="NAD(P)-binding Rossmann-fold domains"/>
    <property type="match status" value="1"/>
</dbReference>
<dbReference type="Proteomes" id="UP000183508">
    <property type="component" value="Unassembled WGS sequence"/>
</dbReference>
<keyword evidence="3 4" id="KW-0560">Oxidoreductase</keyword>
<dbReference type="Gene3D" id="1.10.1040.10">
    <property type="entry name" value="N-(1-d-carboxylethyl)-l-norvaline Dehydrogenase, domain 2"/>
    <property type="match status" value="1"/>
</dbReference>
<dbReference type="UniPathway" id="UPA00028">
    <property type="reaction ID" value="UER00004"/>
</dbReference>
<evidence type="ECO:0000256" key="1">
    <source>
        <dbReference type="ARBA" id="ARBA00007870"/>
    </source>
</evidence>
<dbReference type="InterPro" id="IPR013328">
    <property type="entry name" value="6PGD_dom2"/>
</dbReference>
<keyword evidence="4" id="KW-0566">Pantothenate biosynthesis</keyword>
<dbReference type="EC" id="1.1.1.169" evidence="4"/>
<dbReference type="STRING" id="392015.SAMN05421543_12418"/>
<dbReference type="RefSeq" id="WP_074955683.1">
    <property type="nucleotide sequence ID" value="NZ_FPBV01000024.1"/>
</dbReference>
<dbReference type="EMBL" id="FPBV01000024">
    <property type="protein sequence ID" value="SFV04240.1"/>
    <property type="molecule type" value="Genomic_DNA"/>
</dbReference>
<dbReference type="SUPFAM" id="SSF48179">
    <property type="entry name" value="6-phosphogluconate dehydrogenase C-terminal domain-like"/>
    <property type="match status" value="1"/>
</dbReference>
<dbReference type="eggNOG" id="COG1893">
    <property type="taxonomic scope" value="Bacteria"/>
</dbReference>
<dbReference type="GO" id="GO:0005737">
    <property type="term" value="C:cytoplasm"/>
    <property type="evidence" value="ECO:0007669"/>
    <property type="project" value="TreeGrafter"/>
</dbReference>
<dbReference type="InterPro" id="IPR051402">
    <property type="entry name" value="KPR-Related"/>
</dbReference>
<dbReference type="Pfam" id="PF02558">
    <property type="entry name" value="ApbA"/>
    <property type="match status" value="1"/>
</dbReference>
<keyword evidence="2 4" id="KW-0521">NADP</keyword>
<proteinExistence type="inferred from homology"/>
<accession>A0A1I7L3F9</accession>
<sequence>MHVVVIGAGAVGGYFGARLAQNGIPVTFLVRERRRQQLAERGLRVRSIHGDIQLSPQLAVRPEDIANPGLVLLAVKQYHLEGALPQVQALAKQGAYVLPLLNGIRHLDALRSVMPPRQLLGGLCHIEATLDQSGDVIHTSQLHDITYGPLAETDARDLPAIDETLQGRGFIARRSEQVLVDMWIKYICLSTLSGLTASTRKPIGAVRDDGPASRLMRQFAAEAAAVARAECPEVPSDAADQAVRWLERLPASMTASMHRDLEKGLPIEIESIQGVLVELAERHGIDTPAIRALYAILHPHRDGAREPLRQA</sequence>
<comment type="similarity">
    <text evidence="1 4">Belongs to the ketopantoate reductase family.</text>
</comment>
<evidence type="ECO:0000313" key="7">
    <source>
        <dbReference type="EMBL" id="SFV04240.1"/>
    </source>
</evidence>
<dbReference type="InterPro" id="IPR013332">
    <property type="entry name" value="KPR_N"/>
</dbReference>
<dbReference type="Pfam" id="PF08546">
    <property type="entry name" value="ApbA_C"/>
    <property type="match status" value="1"/>
</dbReference>
<evidence type="ECO:0000259" key="5">
    <source>
        <dbReference type="Pfam" id="PF02558"/>
    </source>
</evidence>
<dbReference type="GO" id="GO:0008677">
    <property type="term" value="F:2-dehydropantoate 2-reductase activity"/>
    <property type="evidence" value="ECO:0007669"/>
    <property type="project" value="UniProtKB-EC"/>
</dbReference>
<dbReference type="PANTHER" id="PTHR21708:SF26">
    <property type="entry name" value="2-DEHYDROPANTOATE 2-REDUCTASE"/>
    <property type="match status" value="1"/>
</dbReference>
<dbReference type="GO" id="GO:0015940">
    <property type="term" value="P:pantothenate biosynthetic process"/>
    <property type="evidence" value="ECO:0007669"/>
    <property type="project" value="UniProtKB-UniPathway"/>
</dbReference>
<dbReference type="InterPro" id="IPR003710">
    <property type="entry name" value="ApbA"/>
</dbReference>
<feature type="domain" description="Ketopantoate reductase C-terminal" evidence="6">
    <location>
        <begin position="180"/>
        <end position="299"/>
    </location>
</feature>
<comment type="function">
    <text evidence="4">Catalyzes the NADPH-dependent reduction of ketopantoate into pantoic acid.</text>
</comment>
<protein>
    <recommendedName>
        <fullName evidence="4">2-dehydropantoate 2-reductase</fullName>
        <ecNumber evidence="4">1.1.1.169</ecNumber>
    </recommendedName>
    <alternativeName>
        <fullName evidence="4">Ketopantoate reductase</fullName>
    </alternativeName>
</protein>
<gene>
    <name evidence="7" type="ORF">SAMN05421543_12418</name>
</gene>
<dbReference type="AlphaFoldDB" id="A0A1I7L3F9"/>
<reference evidence="8" key="1">
    <citation type="submission" date="2016-10" db="EMBL/GenBank/DDBJ databases">
        <authorList>
            <person name="Varghese N."/>
        </authorList>
    </citation>
    <scope>NUCLEOTIDE SEQUENCE [LARGE SCALE GENOMIC DNA]</scope>
    <source>
        <strain evidence="8">DSM 17980</strain>
    </source>
</reference>
<name>A0A1I7L3F9_9BACL</name>
<feature type="domain" description="Ketopantoate reductase N-terminal" evidence="5">
    <location>
        <begin position="3"/>
        <end position="151"/>
    </location>
</feature>
<evidence type="ECO:0000259" key="6">
    <source>
        <dbReference type="Pfam" id="PF08546"/>
    </source>
</evidence>
<dbReference type="Gene3D" id="3.40.50.720">
    <property type="entry name" value="NAD(P)-binding Rossmann-like Domain"/>
    <property type="match status" value="1"/>
</dbReference>
<dbReference type="InterPro" id="IPR036291">
    <property type="entry name" value="NAD(P)-bd_dom_sf"/>
</dbReference>
<dbReference type="FunFam" id="1.10.1040.10:FF:000017">
    <property type="entry name" value="2-dehydropantoate 2-reductase"/>
    <property type="match status" value="1"/>
</dbReference>
<dbReference type="NCBIfam" id="TIGR00745">
    <property type="entry name" value="apbA_panE"/>
    <property type="match status" value="1"/>
</dbReference>
<evidence type="ECO:0000256" key="3">
    <source>
        <dbReference type="ARBA" id="ARBA00023002"/>
    </source>
</evidence>
<evidence type="ECO:0000313" key="8">
    <source>
        <dbReference type="Proteomes" id="UP000183508"/>
    </source>
</evidence>
<evidence type="ECO:0000256" key="4">
    <source>
        <dbReference type="RuleBase" id="RU362068"/>
    </source>
</evidence>
<keyword evidence="8" id="KW-1185">Reference proteome</keyword>